<dbReference type="EMBL" id="JH687770">
    <property type="protein sequence ID" value="EJD44580.1"/>
    <property type="molecule type" value="Genomic_DNA"/>
</dbReference>
<dbReference type="GO" id="GO:0070492">
    <property type="term" value="F:oligosaccharide binding"/>
    <property type="evidence" value="ECO:0007669"/>
    <property type="project" value="TreeGrafter"/>
</dbReference>
<dbReference type="OMA" id="ITHCFRI"/>
<evidence type="ECO:0000259" key="1">
    <source>
        <dbReference type="Pfam" id="PF09458"/>
    </source>
</evidence>
<dbReference type="PANTHER" id="PTHR46938">
    <property type="entry name" value="DISCOIDIN-1 SUBUNIT A-RELATED-RELATED"/>
    <property type="match status" value="1"/>
</dbReference>
<dbReference type="Proteomes" id="UP000006514">
    <property type="component" value="Unassembled WGS sequence"/>
</dbReference>
<dbReference type="InterPro" id="IPR037221">
    <property type="entry name" value="H-type_lectin_dom_sf"/>
</dbReference>
<dbReference type="GO" id="GO:0046871">
    <property type="term" value="F:N-acetylgalactosamine binding"/>
    <property type="evidence" value="ECO:0007669"/>
    <property type="project" value="TreeGrafter"/>
</dbReference>
<keyword evidence="3" id="KW-1185">Reference proteome</keyword>
<dbReference type="Gene3D" id="2.60.40.2080">
    <property type="match status" value="3"/>
</dbReference>
<feature type="domain" description="H-type lectin" evidence="1">
    <location>
        <begin position="137"/>
        <end position="202"/>
    </location>
</feature>
<dbReference type="GO" id="GO:0098636">
    <property type="term" value="C:protein complex involved in cell adhesion"/>
    <property type="evidence" value="ECO:0007669"/>
    <property type="project" value="TreeGrafter"/>
</dbReference>
<dbReference type="AlphaFoldDB" id="J0WXQ9"/>
<dbReference type="OrthoDB" id="5419324at2759"/>
<gene>
    <name evidence="2" type="ORF">AURDEDRAFT_125148</name>
</gene>
<evidence type="ECO:0000313" key="2">
    <source>
        <dbReference type="EMBL" id="EJD44580.1"/>
    </source>
</evidence>
<reference evidence="3" key="1">
    <citation type="journal article" date="2012" name="Science">
        <title>The Paleozoic origin of enzymatic lignin decomposition reconstructed from 31 fungal genomes.</title>
        <authorList>
            <person name="Floudas D."/>
            <person name="Binder M."/>
            <person name="Riley R."/>
            <person name="Barry K."/>
            <person name="Blanchette R.A."/>
            <person name="Henrissat B."/>
            <person name="Martinez A.T."/>
            <person name="Otillar R."/>
            <person name="Spatafora J.W."/>
            <person name="Yadav J.S."/>
            <person name="Aerts A."/>
            <person name="Benoit I."/>
            <person name="Boyd A."/>
            <person name="Carlson A."/>
            <person name="Copeland A."/>
            <person name="Coutinho P.M."/>
            <person name="de Vries R.P."/>
            <person name="Ferreira P."/>
            <person name="Findley K."/>
            <person name="Foster B."/>
            <person name="Gaskell J."/>
            <person name="Glotzer D."/>
            <person name="Gorecki P."/>
            <person name="Heitman J."/>
            <person name="Hesse C."/>
            <person name="Hori C."/>
            <person name="Igarashi K."/>
            <person name="Jurgens J.A."/>
            <person name="Kallen N."/>
            <person name="Kersten P."/>
            <person name="Kohler A."/>
            <person name="Kuees U."/>
            <person name="Kumar T.K.A."/>
            <person name="Kuo A."/>
            <person name="LaButti K."/>
            <person name="Larrondo L.F."/>
            <person name="Lindquist E."/>
            <person name="Ling A."/>
            <person name="Lombard V."/>
            <person name="Lucas S."/>
            <person name="Lundell T."/>
            <person name="Martin R."/>
            <person name="McLaughlin D.J."/>
            <person name="Morgenstern I."/>
            <person name="Morin E."/>
            <person name="Murat C."/>
            <person name="Nagy L.G."/>
            <person name="Nolan M."/>
            <person name="Ohm R.A."/>
            <person name="Patyshakuliyeva A."/>
            <person name="Rokas A."/>
            <person name="Ruiz-Duenas F.J."/>
            <person name="Sabat G."/>
            <person name="Salamov A."/>
            <person name="Samejima M."/>
            <person name="Schmutz J."/>
            <person name="Slot J.C."/>
            <person name="St John F."/>
            <person name="Stenlid J."/>
            <person name="Sun H."/>
            <person name="Sun S."/>
            <person name="Syed K."/>
            <person name="Tsang A."/>
            <person name="Wiebenga A."/>
            <person name="Young D."/>
            <person name="Pisabarro A."/>
            <person name="Eastwood D.C."/>
            <person name="Martin F."/>
            <person name="Cullen D."/>
            <person name="Grigoriev I.V."/>
            <person name="Hibbett D.S."/>
        </authorList>
    </citation>
    <scope>NUCLEOTIDE SEQUENCE [LARGE SCALE GENOMIC DNA]</scope>
    <source>
        <strain evidence="3">TFB10046</strain>
    </source>
</reference>
<dbReference type="GO" id="GO:0009986">
    <property type="term" value="C:cell surface"/>
    <property type="evidence" value="ECO:0007669"/>
    <property type="project" value="TreeGrafter"/>
</dbReference>
<dbReference type="Pfam" id="PF09458">
    <property type="entry name" value="H_lectin"/>
    <property type="match status" value="3"/>
</dbReference>
<dbReference type="eggNOG" id="ENOG502RP86">
    <property type="taxonomic scope" value="Eukaryota"/>
</dbReference>
<dbReference type="KEGG" id="adl:AURDEDRAFT_125148"/>
<accession>J0WXQ9</accession>
<dbReference type="InterPro" id="IPR019019">
    <property type="entry name" value="H-type_lectin_domain"/>
</dbReference>
<feature type="domain" description="H-type lectin" evidence="1">
    <location>
        <begin position="232"/>
        <end position="297"/>
    </location>
</feature>
<protein>
    <recommendedName>
        <fullName evidence="1">H-type lectin domain-containing protein</fullName>
    </recommendedName>
</protein>
<dbReference type="InParanoid" id="J0WXQ9"/>
<dbReference type="SUPFAM" id="SSF141086">
    <property type="entry name" value="Agglutinin HPA-like"/>
    <property type="match status" value="3"/>
</dbReference>
<dbReference type="GO" id="GO:0098609">
    <property type="term" value="P:cell-cell adhesion"/>
    <property type="evidence" value="ECO:0007669"/>
    <property type="project" value="TreeGrafter"/>
</dbReference>
<dbReference type="InterPro" id="IPR052487">
    <property type="entry name" value="Galactose-binding_lectin"/>
</dbReference>
<dbReference type="GO" id="GO:0030247">
    <property type="term" value="F:polysaccharide binding"/>
    <property type="evidence" value="ECO:0007669"/>
    <property type="project" value="TreeGrafter"/>
</dbReference>
<feature type="domain" description="H-type lectin" evidence="1">
    <location>
        <begin position="45"/>
        <end position="108"/>
    </location>
</feature>
<proteinExistence type="predicted"/>
<sequence length="302" mass="32711">MYTANVAFASIILAAGTALGLVYGTFDTQEVRPWDVPGQEAAKLVTFPVVYPAPPSLAVGLTALDVSNGADIRVSASPPNITRTSALLHLDTWADTRLYSAASIWFAISDGNPGYQTGRFNTVEDHPWYLPQQNTSRRITFARPYAAPPRVVVWLNSLDMDRSRGWRISATATAVTATGFTLNLNTWADTILYSAGATWVAYPSESTGISSGVYSTYDVRNWNPPQLTTSGTVAFPAGTFERVPTVLFALNFLDVGYTANLRMRASVDPVSHTGMAWHFDGWADSVIYSAGASYIAFSEAVQ</sequence>
<evidence type="ECO:0000313" key="3">
    <source>
        <dbReference type="Proteomes" id="UP000006514"/>
    </source>
</evidence>
<name>J0WXQ9_AURST</name>
<organism evidence="2 3">
    <name type="scientific">Auricularia subglabra (strain TFB-10046 / SS5)</name>
    <name type="common">White-rot fungus</name>
    <name type="synonym">Auricularia delicata (strain TFB10046)</name>
    <dbReference type="NCBI Taxonomy" id="717982"/>
    <lineage>
        <taxon>Eukaryota</taxon>
        <taxon>Fungi</taxon>
        <taxon>Dikarya</taxon>
        <taxon>Basidiomycota</taxon>
        <taxon>Agaricomycotina</taxon>
        <taxon>Agaricomycetes</taxon>
        <taxon>Auriculariales</taxon>
        <taxon>Auriculariaceae</taxon>
        <taxon>Auricularia</taxon>
    </lineage>
</organism>